<protein>
    <submittedName>
        <fullName evidence="2">Menaquinone-dependent protoporphyrinogen oxidase</fullName>
    </submittedName>
</protein>
<dbReference type="GO" id="GO:0006783">
    <property type="term" value="P:heme biosynthetic process"/>
    <property type="evidence" value="ECO:0007669"/>
    <property type="project" value="TreeGrafter"/>
</dbReference>
<sequence>MKTAIIYMSSHGTVTKIVKQLASQLSGEIQLYNVRENKQVDIEHSDRVIIGGSIHGGKIQNGIRQFCEENQKNLVTKELGLFICCFYEGPKAIQQLKDAYPTMLHKHAKAETIMGGEFRLQKLNPFERFLVKRIAKTTSDIDKLDRQAFQNFVSAMEKAS</sequence>
<dbReference type="RefSeq" id="WP_120272948.1">
    <property type="nucleotide sequence ID" value="NZ_RAPN01000001.1"/>
</dbReference>
<gene>
    <name evidence="2" type="ORF">BC643_2032</name>
</gene>
<evidence type="ECO:0000313" key="3">
    <source>
        <dbReference type="Proteomes" id="UP000283387"/>
    </source>
</evidence>
<reference evidence="2 3" key="1">
    <citation type="submission" date="2018-09" db="EMBL/GenBank/DDBJ databases">
        <title>Genomic Encyclopedia of Archaeal and Bacterial Type Strains, Phase II (KMG-II): from individual species to whole genera.</title>
        <authorList>
            <person name="Goeker M."/>
        </authorList>
    </citation>
    <scope>NUCLEOTIDE SEQUENCE [LARGE SCALE GENOMIC DNA]</scope>
    <source>
        <strain evidence="2 3">DSM 27148</strain>
    </source>
</reference>
<dbReference type="Proteomes" id="UP000283387">
    <property type="component" value="Unassembled WGS sequence"/>
</dbReference>
<feature type="domain" description="Flavodoxin" evidence="1">
    <location>
        <begin position="5"/>
        <end position="140"/>
    </location>
</feature>
<dbReference type="OrthoDB" id="2146857at2"/>
<evidence type="ECO:0000259" key="1">
    <source>
        <dbReference type="Pfam" id="PF12724"/>
    </source>
</evidence>
<dbReference type="Pfam" id="PF12724">
    <property type="entry name" value="Flavodoxin_5"/>
    <property type="match status" value="1"/>
</dbReference>
<dbReference type="Gene3D" id="3.40.50.360">
    <property type="match status" value="1"/>
</dbReference>
<keyword evidence="3" id="KW-1185">Reference proteome</keyword>
<accession>A0A419W8A9</accession>
<comment type="caution">
    <text evidence="2">The sequence shown here is derived from an EMBL/GenBank/DDBJ whole genome shotgun (WGS) entry which is preliminary data.</text>
</comment>
<dbReference type="InterPro" id="IPR026816">
    <property type="entry name" value="Flavodoxin_dom"/>
</dbReference>
<dbReference type="InterPro" id="IPR052200">
    <property type="entry name" value="Protoporphyrinogen_IX_DH"/>
</dbReference>
<dbReference type="GO" id="GO:0010181">
    <property type="term" value="F:FMN binding"/>
    <property type="evidence" value="ECO:0007669"/>
    <property type="project" value="TreeGrafter"/>
</dbReference>
<dbReference type="PANTHER" id="PTHR38030:SF2">
    <property type="entry name" value="PROTOPORPHYRINOGEN IX DEHYDROGENASE [QUINONE]"/>
    <property type="match status" value="1"/>
</dbReference>
<proteinExistence type="predicted"/>
<dbReference type="AlphaFoldDB" id="A0A419W8A9"/>
<dbReference type="SUPFAM" id="SSF52218">
    <property type="entry name" value="Flavoproteins"/>
    <property type="match status" value="1"/>
</dbReference>
<dbReference type="PANTHER" id="PTHR38030">
    <property type="entry name" value="PROTOPORPHYRINOGEN IX DEHYDROGENASE [MENAQUINONE]"/>
    <property type="match status" value="1"/>
</dbReference>
<dbReference type="GO" id="GO:0070819">
    <property type="term" value="F:menaquinone-dependent protoporphyrinogen oxidase activity"/>
    <property type="evidence" value="ECO:0007669"/>
    <property type="project" value="TreeGrafter"/>
</dbReference>
<dbReference type="EMBL" id="RAPN01000001">
    <property type="protein sequence ID" value="RKD91670.1"/>
    <property type="molecule type" value="Genomic_DNA"/>
</dbReference>
<organism evidence="2 3">
    <name type="scientific">Mangrovibacterium diazotrophicum</name>
    <dbReference type="NCBI Taxonomy" id="1261403"/>
    <lineage>
        <taxon>Bacteria</taxon>
        <taxon>Pseudomonadati</taxon>
        <taxon>Bacteroidota</taxon>
        <taxon>Bacteroidia</taxon>
        <taxon>Marinilabiliales</taxon>
        <taxon>Prolixibacteraceae</taxon>
        <taxon>Mangrovibacterium</taxon>
    </lineage>
</organism>
<name>A0A419W8A9_9BACT</name>
<evidence type="ECO:0000313" key="2">
    <source>
        <dbReference type="EMBL" id="RKD91670.1"/>
    </source>
</evidence>
<dbReference type="InterPro" id="IPR029039">
    <property type="entry name" value="Flavoprotein-like_sf"/>
</dbReference>